<dbReference type="Pfam" id="PF03457">
    <property type="entry name" value="HA"/>
    <property type="match status" value="1"/>
</dbReference>
<proteinExistence type="predicted"/>
<accession>A0A6G0XSJ8</accession>
<gene>
    <name evidence="2" type="ORF">Ae201684_001811</name>
</gene>
<dbReference type="PANTHER" id="PTHR37066">
    <property type="entry name" value="HELICASE-ASSOCIATED"/>
    <property type="match status" value="1"/>
</dbReference>
<sequence>MLVRFRLQIARLPWTLRTNSTWIPNISLQIQKDILRVAQCVHELEGRPERTNLSPTKFIVPEEEPFPIDLQGQRFDISHLRRAKVNGNLDAKTVAEFDDIGFVWNGIEYQSNQQWEENLEALRIYNAIHGNLKVPNVYKVKEGDTQWPQKLWGKNMGYLISSMRAQQETMDPARRDILFLMGFVWDGIQAH</sequence>
<name>A0A6G0XSJ8_9STRA</name>
<evidence type="ECO:0000313" key="3">
    <source>
        <dbReference type="Proteomes" id="UP000481153"/>
    </source>
</evidence>
<dbReference type="PANTHER" id="PTHR37066:SF1">
    <property type="entry name" value="LNS2_PITP DOMAIN-CONTAINING PROTEIN"/>
    <property type="match status" value="1"/>
</dbReference>
<comment type="caution">
    <text evidence="2">The sequence shown here is derived from an EMBL/GenBank/DDBJ whole genome shotgun (WGS) entry which is preliminary data.</text>
</comment>
<reference evidence="2 3" key="1">
    <citation type="submission" date="2019-07" db="EMBL/GenBank/DDBJ databases">
        <title>Genomics analysis of Aphanomyces spp. identifies a new class of oomycete effector associated with host adaptation.</title>
        <authorList>
            <person name="Gaulin E."/>
        </authorList>
    </citation>
    <scope>NUCLEOTIDE SEQUENCE [LARGE SCALE GENOMIC DNA]</scope>
    <source>
        <strain evidence="2 3">ATCC 201684</strain>
    </source>
</reference>
<dbReference type="AlphaFoldDB" id="A0A6G0XSJ8"/>
<protein>
    <recommendedName>
        <fullName evidence="1">Helicase-associated domain-containing protein</fullName>
    </recommendedName>
</protein>
<dbReference type="VEuPathDB" id="FungiDB:AeMF1_008248"/>
<dbReference type="Proteomes" id="UP000481153">
    <property type="component" value="Unassembled WGS sequence"/>
</dbReference>
<dbReference type="InterPro" id="IPR005114">
    <property type="entry name" value="Helicase_assoc"/>
</dbReference>
<keyword evidence="3" id="KW-1185">Reference proteome</keyword>
<organism evidence="2 3">
    <name type="scientific">Aphanomyces euteiches</name>
    <dbReference type="NCBI Taxonomy" id="100861"/>
    <lineage>
        <taxon>Eukaryota</taxon>
        <taxon>Sar</taxon>
        <taxon>Stramenopiles</taxon>
        <taxon>Oomycota</taxon>
        <taxon>Saprolegniomycetes</taxon>
        <taxon>Saprolegniales</taxon>
        <taxon>Verrucalvaceae</taxon>
        <taxon>Aphanomyces</taxon>
    </lineage>
</organism>
<evidence type="ECO:0000259" key="1">
    <source>
        <dbReference type="Pfam" id="PF03457"/>
    </source>
</evidence>
<feature type="domain" description="Helicase-associated" evidence="1">
    <location>
        <begin position="113"/>
        <end position="183"/>
    </location>
</feature>
<evidence type="ECO:0000313" key="2">
    <source>
        <dbReference type="EMBL" id="KAF0743476.1"/>
    </source>
</evidence>
<dbReference type="EMBL" id="VJMJ01000016">
    <property type="protein sequence ID" value="KAF0743476.1"/>
    <property type="molecule type" value="Genomic_DNA"/>
</dbReference>